<feature type="transmembrane region" description="Helical" evidence="2">
    <location>
        <begin position="350"/>
        <end position="370"/>
    </location>
</feature>
<dbReference type="RefSeq" id="WP_083617301.1">
    <property type="nucleotide sequence ID" value="NZ_LR734829.1"/>
</dbReference>
<dbReference type="EMBL" id="CZCU02000013">
    <property type="protein sequence ID" value="VXD10603.1"/>
    <property type="molecule type" value="Genomic_DNA"/>
</dbReference>
<keyword evidence="1" id="KW-0175">Coiled coil</keyword>
<accession>A0A7Z9BEF5</accession>
<gene>
    <name evidence="3" type="ORF">PL8927_110063</name>
</gene>
<dbReference type="AlphaFoldDB" id="A0A7Z9BEF5"/>
<feature type="transmembrane region" description="Helical" evidence="2">
    <location>
        <begin position="327"/>
        <end position="344"/>
    </location>
</feature>
<comment type="caution">
    <text evidence="3">The sequence shown here is derived from an EMBL/GenBank/DDBJ whole genome shotgun (WGS) entry which is preliminary data.</text>
</comment>
<feature type="coiled-coil region" evidence="1">
    <location>
        <begin position="370"/>
        <end position="397"/>
    </location>
</feature>
<evidence type="ECO:0000256" key="1">
    <source>
        <dbReference type="SAM" id="Coils"/>
    </source>
</evidence>
<keyword evidence="2" id="KW-0812">Transmembrane</keyword>
<keyword evidence="2" id="KW-0472">Membrane</keyword>
<keyword evidence="4" id="KW-1185">Reference proteome</keyword>
<organism evidence="3 4">
    <name type="scientific">Planktothrix serta PCC 8927</name>
    <dbReference type="NCBI Taxonomy" id="671068"/>
    <lineage>
        <taxon>Bacteria</taxon>
        <taxon>Bacillati</taxon>
        <taxon>Cyanobacteriota</taxon>
        <taxon>Cyanophyceae</taxon>
        <taxon>Oscillatoriophycideae</taxon>
        <taxon>Oscillatoriales</taxon>
        <taxon>Microcoleaceae</taxon>
        <taxon>Planktothrix</taxon>
    </lineage>
</organism>
<proteinExistence type="predicted"/>
<evidence type="ECO:0000256" key="2">
    <source>
        <dbReference type="SAM" id="Phobius"/>
    </source>
</evidence>
<evidence type="ECO:0000313" key="3">
    <source>
        <dbReference type="EMBL" id="VXD10603.1"/>
    </source>
</evidence>
<reference evidence="3" key="1">
    <citation type="submission" date="2019-10" db="EMBL/GenBank/DDBJ databases">
        <authorList>
            <consortium name="Genoscope - CEA"/>
            <person name="William W."/>
        </authorList>
    </citation>
    <scope>NUCLEOTIDE SEQUENCE [LARGE SCALE GENOMIC DNA]</scope>
    <source>
        <strain evidence="3">BBR_PRJEB10992</strain>
    </source>
</reference>
<keyword evidence="2" id="KW-1133">Transmembrane helix</keyword>
<name>A0A7Z9BEF5_9CYAN</name>
<dbReference type="Proteomes" id="UP000184550">
    <property type="component" value="Unassembled WGS sequence"/>
</dbReference>
<evidence type="ECO:0000313" key="4">
    <source>
        <dbReference type="Proteomes" id="UP000184550"/>
    </source>
</evidence>
<dbReference type="OrthoDB" id="510281at2"/>
<sequence>MDYNSISNEREILIAFQSCQIPGEKLELFRCLATRNDPPFLTFLDLMRKNKNNDILALSILSLGQLDDGSKSTCRESPDFLKTLSHLAQSGSSSDLVRWAAATTIESIGYELADYSEYLSESPKNIADKILEAKLNILIDNTPLSGNENEFWNFWIYGPADKLIDVPEITSETIKELKSTGKIDKFPLSILTHKEIDHLYKKLLKRATDFKREKEKILEKYALLDKKLTEIKTNQNKYPNGQQAIQYFTLEIPTEEDFSLEIVLEGDEYKHKILFYNECLKKYSSNLHKLIIDYYRKLQKSKINQPWRETLSELWNLSLGMIEEVKLLLRIIILLVVLLIIYLAQLKGVIVLFLSGLPIAVFLIFAIRSIRNNYSSMRSSRREIQQLEDEKKEMLKLLSTDIAILNRLWQNPVHKKLGKIKNLTQSKKLK</sequence>
<protein>
    <submittedName>
        <fullName evidence="3">Uncharacterized protein</fullName>
    </submittedName>
</protein>